<dbReference type="PANTHER" id="PTHR12121:SF36">
    <property type="entry name" value="ENDONUCLEASE_EXONUCLEASE_PHOSPHATASE DOMAIN-CONTAINING PROTEIN"/>
    <property type="match status" value="1"/>
</dbReference>
<feature type="domain" description="Endonuclease/exonuclease/phosphatase" evidence="1">
    <location>
        <begin position="7"/>
        <end position="255"/>
    </location>
</feature>
<dbReference type="InterPro" id="IPR036691">
    <property type="entry name" value="Endo/exonu/phosph_ase_sf"/>
</dbReference>
<dbReference type="AlphaFoldDB" id="A0AAV3T6X4"/>
<sequence>MTPLRLLTYNVRYDTPEDGDRAWAHRRDALADVVRSYDPDVVGFQEPLAHQVADLRERLPDHRIVGRGRAAAPDEGEHVPIGFRSGRFALADRETFWLSETPDEPGSVGWDADLPRIATCVRLRDEPADTALVHCNVHLDHRGERARLESATLLRRRLESFADGDPVILSGDFNCEADAPPIRRLVDADAPGLRFRDARTVASKPIEGPGTTRNDYDSLLAGMEIDHVLVTPGVGVERVATCADRDEDGRFPSDHLPVLAELTPPE</sequence>
<evidence type="ECO:0000313" key="2">
    <source>
        <dbReference type="EMBL" id="GAA0664930.1"/>
    </source>
</evidence>
<evidence type="ECO:0000259" key="1">
    <source>
        <dbReference type="Pfam" id="PF03372"/>
    </source>
</evidence>
<dbReference type="InterPro" id="IPR005135">
    <property type="entry name" value="Endo/exonuclease/phosphatase"/>
</dbReference>
<keyword evidence="2" id="KW-0255">Endonuclease</keyword>
<dbReference type="Gene3D" id="3.60.10.10">
    <property type="entry name" value="Endonuclease/exonuclease/phosphatase"/>
    <property type="match status" value="1"/>
</dbReference>
<keyword evidence="3" id="KW-1185">Reference proteome</keyword>
<dbReference type="InterPro" id="IPR050410">
    <property type="entry name" value="CCR4/nocturin_mRNA_transcr"/>
</dbReference>
<dbReference type="GO" id="GO:0004519">
    <property type="term" value="F:endonuclease activity"/>
    <property type="evidence" value="ECO:0007669"/>
    <property type="project" value="UniProtKB-KW"/>
</dbReference>
<dbReference type="RefSeq" id="WP_343772518.1">
    <property type="nucleotide sequence ID" value="NZ_BAAADV010000001.1"/>
</dbReference>
<protein>
    <submittedName>
        <fullName evidence="2">Endonuclease/exonuclease/phosphatase family protein</fullName>
    </submittedName>
</protein>
<name>A0AAV3T6X4_9EURY</name>
<dbReference type="SUPFAM" id="SSF56219">
    <property type="entry name" value="DNase I-like"/>
    <property type="match status" value="1"/>
</dbReference>
<gene>
    <name evidence="2" type="ORF">GCM10009020_07350</name>
</gene>
<dbReference type="Pfam" id="PF03372">
    <property type="entry name" value="Exo_endo_phos"/>
    <property type="match status" value="1"/>
</dbReference>
<dbReference type="Proteomes" id="UP001500420">
    <property type="component" value="Unassembled WGS sequence"/>
</dbReference>
<organism evidence="2 3">
    <name type="scientific">Natronoarchaeum mannanilyticum</name>
    <dbReference type="NCBI Taxonomy" id="926360"/>
    <lineage>
        <taxon>Archaea</taxon>
        <taxon>Methanobacteriati</taxon>
        <taxon>Methanobacteriota</taxon>
        <taxon>Stenosarchaea group</taxon>
        <taxon>Halobacteria</taxon>
        <taxon>Halobacteriales</taxon>
        <taxon>Natronoarchaeaceae</taxon>
    </lineage>
</organism>
<evidence type="ECO:0000313" key="3">
    <source>
        <dbReference type="Proteomes" id="UP001500420"/>
    </source>
</evidence>
<accession>A0AAV3T6X4</accession>
<keyword evidence="2" id="KW-0378">Hydrolase</keyword>
<dbReference type="CDD" id="cd09083">
    <property type="entry name" value="EEP-1"/>
    <property type="match status" value="1"/>
</dbReference>
<reference evidence="2 3" key="1">
    <citation type="journal article" date="2019" name="Int. J. Syst. Evol. Microbiol.">
        <title>The Global Catalogue of Microorganisms (GCM) 10K type strain sequencing project: providing services to taxonomists for standard genome sequencing and annotation.</title>
        <authorList>
            <consortium name="The Broad Institute Genomics Platform"/>
            <consortium name="The Broad Institute Genome Sequencing Center for Infectious Disease"/>
            <person name="Wu L."/>
            <person name="Ma J."/>
        </authorList>
    </citation>
    <scope>NUCLEOTIDE SEQUENCE [LARGE SCALE GENOMIC DNA]</scope>
    <source>
        <strain evidence="2 3">JCM 16328</strain>
    </source>
</reference>
<keyword evidence="2" id="KW-0540">Nuclease</keyword>
<dbReference type="PANTHER" id="PTHR12121">
    <property type="entry name" value="CARBON CATABOLITE REPRESSOR PROTEIN 4"/>
    <property type="match status" value="1"/>
</dbReference>
<proteinExistence type="predicted"/>
<dbReference type="EMBL" id="BAAADV010000001">
    <property type="protein sequence ID" value="GAA0664930.1"/>
    <property type="molecule type" value="Genomic_DNA"/>
</dbReference>
<dbReference type="GO" id="GO:0000175">
    <property type="term" value="F:3'-5'-RNA exonuclease activity"/>
    <property type="evidence" value="ECO:0007669"/>
    <property type="project" value="TreeGrafter"/>
</dbReference>
<comment type="caution">
    <text evidence="2">The sequence shown here is derived from an EMBL/GenBank/DDBJ whole genome shotgun (WGS) entry which is preliminary data.</text>
</comment>